<dbReference type="VEuPathDB" id="FungiDB:RhiirFUN_009908"/>
<dbReference type="Proteomes" id="UP000234323">
    <property type="component" value="Unassembled WGS sequence"/>
</dbReference>
<evidence type="ECO:0000313" key="3">
    <source>
        <dbReference type="Proteomes" id="UP000234323"/>
    </source>
</evidence>
<organism evidence="2 3">
    <name type="scientific">Rhizophagus irregularis</name>
    <dbReference type="NCBI Taxonomy" id="588596"/>
    <lineage>
        <taxon>Eukaryota</taxon>
        <taxon>Fungi</taxon>
        <taxon>Fungi incertae sedis</taxon>
        <taxon>Mucoromycota</taxon>
        <taxon>Glomeromycotina</taxon>
        <taxon>Glomeromycetes</taxon>
        <taxon>Glomerales</taxon>
        <taxon>Glomeraceae</taxon>
        <taxon>Rhizophagus</taxon>
    </lineage>
</organism>
<dbReference type="VEuPathDB" id="FungiDB:FUN_019998"/>
<keyword evidence="3" id="KW-1185">Reference proteome</keyword>
<feature type="compositionally biased region" description="Acidic residues" evidence="1">
    <location>
        <begin position="118"/>
        <end position="146"/>
    </location>
</feature>
<name>A0A2I1GKN2_9GLOM</name>
<protein>
    <submittedName>
        <fullName evidence="2">Uncharacterized protein</fullName>
    </submittedName>
</protein>
<gene>
    <name evidence="2" type="ORF">RhiirA4_421210</name>
</gene>
<dbReference type="OrthoDB" id="2388208at2759"/>
<proteinExistence type="predicted"/>
<comment type="caution">
    <text evidence="2">The sequence shown here is derived from an EMBL/GenBank/DDBJ whole genome shotgun (WGS) entry which is preliminary data.</text>
</comment>
<feature type="compositionally biased region" description="Basic and acidic residues" evidence="1">
    <location>
        <begin position="147"/>
        <end position="182"/>
    </location>
</feature>
<evidence type="ECO:0000313" key="2">
    <source>
        <dbReference type="EMBL" id="PKY47198.1"/>
    </source>
</evidence>
<feature type="region of interest" description="Disordered" evidence="1">
    <location>
        <begin position="118"/>
        <end position="182"/>
    </location>
</feature>
<dbReference type="AlphaFoldDB" id="A0A2I1GKN2"/>
<reference evidence="2 3" key="1">
    <citation type="submission" date="2015-10" db="EMBL/GenBank/DDBJ databases">
        <title>Genome analyses suggest a sexual origin of heterokaryosis in a supposedly ancient asexual fungus.</title>
        <authorList>
            <person name="Ropars J."/>
            <person name="Sedzielewska K."/>
            <person name="Noel J."/>
            <person name="Charron P."/>
            <person name="Farinelli L."/>
            <person name="Marton T."/>
            <person name="Kruger M."/>
            <person name="Pelin A."/>
            <person name="Brachmann A."/>
            <person name="Corradi N."/>
        </authorList>
    </citation>
    <scope>NUCLEOTIDE SEQUENCE [LARGE SCALE GENOMIC DNA]</scope>
    <source>
        <strain evidence="2 3">A4</strain>
    </source>
</reference>
<evidence type="ECO:0000256" key="1">
    <source>
        <dbReference type="SAM" id="MobiDB-lite"/>
    </source>
</evidence>
<accession>A0A2I1GKN2</accession>
<dbReference type="EMBL" id="LLXI01000524">
    <property type="protein sequence ID" value="PKY47198.1"/>
    <property type="molecule type" value="Genomic_DNA"/>
</dbReference>
<dbReference type="VEuPathDB" id="FungiDB:RhiirA1_446444"/>
<sequence length="466" mass="55041">MTKLSNWMEKNLFNNIKQDFESTLVALIKLKPLLKEDSIISEQKKALRSSICTLFENKPKMQQTYKSLYTWISPKNKLKIINQKNRAVFRRTRFFSNVMQHAIGSLTDYKLNKELQEEELEKTEELEEMGELEEMEELQEAEEFQEKEELQADHDDNQKEKDQGIQKEKDQGVQKEKDQDVQKEKEDQVDVIFHLLPLSISQYFSFLPSEQGLYIEPVLEHVERSLFQFLIKHEQYISHKIVEDFVSKCNPPKQTDFSDADLLCMLNFMIQNLSLFSHQTLFYRSYKTDPSFLLKSFKIEARNHNAHGITYLEGRWSDEKLQRLLTLALEVIIYLGDHEAFEPLMEIKCKLDNELIKRLSSMKKRKHEEEKDCNAKRRYLTNIEYGEFTDFALCLVNKLERNEKQVGQIVRMAVDKNEVLVNIWKSLISQKDEDTKIKKFVALTNIQFDMVGIPDIISQVSGYVIY</sequence>